<proteinExistence type="predicted"/>
<dbReference type="RefSeq" id="WP_231318715.1">
    <property type="nucleotide sequence ID" value="NZ_CP088156.1"/>
</dbReference>
<sequence>MKRRFIDETELAEIDADLEELEALMRKRPRRRDAPAVGGGTLKPSTRTRAPGLRPRPAAFARAIAVSQLEPLAAAFRAGYRAPNRMTVWRLLRDAKVRAEIERLSSEMREAHNEQH</sequence>
<keyword evidence="3" id="KW-1185">Reference proteome</keyword>
<feature type="region of interest" description="Disordered" evidence="1">
    <location>
        <begin position="27"/>
        <end position="54"/>
    </location>
</feature>
<organism evidence="2 3">
    <name type="scientific">Bradyrhizobium ontarionense</name>
    <dbReference type="NCBI Taxonomy" id="2898149"/>
    <lineage>
        <taxon>Bacteria</taxon>
        <taxon>Pseudomonadati</taxon>
        <taxon>Pseudomonadota</taxon>
        <taxon>Alphaproteobacteria</taxon>
        <taxon>Hyphomicrobiales</taxon>
        <taxon>Nitrobacteraceae</taxon>
        <taxon>Bradyrhizobium</taxon>
    </lineage>
</organism>
<dbReference type="Gene3D" id="1.10.10.1400">
    <property type="entry name" value="Terminase, small subunit, N-terminal DNA-binding domain, HTH motif"/>
    <property type="match status" value="1"/>
</dbReference>
<evidence type="ECO:0000256" key="1">
    <source>
        <dbReference type="SAM" id="MobiDB-lite"/>
    </source>
</evidence>
<dbReference type="Proteomes" id="UP001431010">
    <property type="component" value="Chromosome"/>
</dbReference>
<evidence type="ECO:0000313" key="3">
    <source>
        <dbReference type="Proteomes" id="UP001431010"/>
    </source>
</evidence>
<name>A0ABY3R6H7_9BRAD</name>
<dbReference type="InterPro" id="IPR038713">
    <property type="entry name" value="Terminase_Gp1_N_sf"/>
</dbReference>
<evidence type="ECO:0000313" key="2">
    <source>
        <dbReference type="EMBL" id="UFZ02930.1"/>
    </source>
</evidence>
<protein>
    <recommendedName>
        <fullName evidence="4">Transcriptional regulator</fullName>
    </recommendedName>
</protein>
<dbReference type="EMBL" id="CP088156">
    <property type="protein sequence ID" value="UFZ02930.1"/>
    <property type="molecule type" value="Genomic_DNA"/>
</dbReference>
<reference evidence="2" key="1">
    <citation type="journal article" date="2024" name="Antonie Van Leeuwenhoek">
        <title>Bradyrhizobium ontarionense sp. nov., a novel bacterial symbiont isolated from Aeschynomene indica (Indian jointvetch), harbours photosynthesis, nitrogen fixation and nitrous oxide (N2O) reductase genes.</title>
        <authorList>
            <person name="Bromfield E.S.P."/>
            <person name="Cloutier S."/>
        </authorList>
    </citation>
    <scope>NUCLEOTIDE SEQUENCE</scope>
    <source>
        <strain evidence="2">A19</strain>
    </source>
</reference>
<accession>A0ABY3R6H7</accession>
<evidence type="ECO:0008006" key="4">
    <source>
        <dbReference type="Google" id="ProtNLM"/>
    </source>
</evidence>
<gene>
    <name evidence="2" type="ORF">LQG66_27265</name>
</gene>